<feature type="domain" description="RNA polymerase sigma factor 70 region 4 type 2" evidence="7">
    <location>
        <begin position="127"/>
        <end position="179"/>
    </location>
</feature>
<dbReference type="GO" id="GO:0006352">
    <property type="term" value="P:DNA-templated transcription initiation"/>
    <property type="evidence" value="ECO:0007669"/>
    <property type="project" value="InterPro"/>
</dbReference>
<organism evidence="8 9">
    <name type="scientific">Prauserella rugosa</name>
    <dbReference type="NCBI Taxonomy" id="43354"/>
    <lineage>
        <taxon>Bacteria</taxon>
        <taxon>Bacillati</taxon>
        <taxon>Actinomycetota</taxon>
        <taxon>Actinomycetes</taxon>
        <taxon>Pseudonocardiales</taxon>
        <taxon>Pseudonocardiaceae</taxon>
        <taxon>Prauserella</taxon>
    </lineage>
</organism>
<name>A0A660CFR5_9PSEU</name>
<dbReference type="Proteomes" id="UP000317303">
    <property type="component" value="Unassembled WGS sequence"/>
</dbReference>
<dbReference type="SUPFAM" id="SSF88946">
    <property type="entry name" value="Sigma2 domain of RNA polymerase sigma factors"/>
    <property type="match status" value="1"/>
</dbReference>
<dbReference type="Pfam" id="PF04542">
    <property type="entry name" value="Sigma70_r2"/>
    <property type="match status" value="1"/>
</dbReference>
<dbReference type="InterPro" id="IPR013249">
    <property type="entry name" value="RNA_pol_sigma70_r4_t2"/>
</dbReference>
<protein>
    <submittedName>
        <fullName evidence="8">RNA polymerase sigma-70 factor (ECF subfamily)</fullName>
    </submittedName>
</protein>
<comment type="similarity">
    <text evidence="1">Belongs to the sigma-70 factor family. ECF subfamily.</text>
</comment>
<dbReference type="Gene3D" id="1.10.1740.10">
    <property type="match status" value="1"/>
</dbReference>
<evidence type="ECO:0000256" key="2">
    <source>
        <dbReference type="ARBA" id="ARBA00023015"/>
    </source>
</evidence>
<dbReference type="InterPro" id="IPR036388">
    <property type="entry name" value="WH-like_DNA-bd_sf"/>
</dbReference>
<keyword evidence="9" id="KW-1185">Reference proteome</keyword>
<dbReference type="PANTHER" id="PTHR43133">
    <property type="entry name" value="RNA POLYMERASE ECF-TYPE SIGMA FACTO"/>
    <property type="match status" value="1"/>
</dbReference>
<feature type="domain" description="RNA polymerase sigma-70 region 2" evidence="6">
    <location>
        <begin position="25"/>
        <end position="97"/>
    </location>
</feature>
<dbReference type="OrthoDB" id="160825at2"/>
<dbReference type="InterPro" id="IPR007627">
    <property type="entry name" value="RNA_pol_sigma70_r2"/>
</dbReference>
<evidence type="ECO:0000313" key="9">
    <source>
        <dbReference type="Proteomes" id="UP000317303"/>
    </source>
</evidence>
<reference evidence="8 9" key="1">
    <citation type="submission" date="2019-07" db="EMBL/GenBank/DDBJ databases">
        <title>R&amp;d 2014.</title>
        <authorList>
            <person name="Klenk H.-P."/>
        </authorList>
    </citation>
    <scope>NUCLEOTIDE SEQUENCE [LARGE SCALE GENOMIC DNA]</scope>
    <source>
        <strain evidence="8 9">DSM 43194</strain>
    </source>
</reference>
<keyword evidence="4" id="KW-0238">DNA-binding</keyword>
<evidence type="ECO:0000256" key="4">
    <source>
        <dbReference type="ARBA" id="ARBA00023125"/>
    </source>
</evidence>
<accession>A0A660CFR5</accession>
<dbReference type="RefSeq" id="WP_030532973.1">
    <property type="nucleotide sequence ID" value="NZ_JOIJ01000011.1"/>
</dbReference>
<gene>
    <name evidence="8" type="ORF">JD82_02205</name>
</gene>
<dbReference type="PANTHER" id="PTHR43133:SF58">
    <property type="entry name" value="ECF RNA POLYMERASE SIGMA FACTOR SIGD"/>
    <property type="match status" value="1"/>
</dbReference>
<evidence type="ECO:0000256" key="1">
    <source>
        <dbReference type="ARBA" id="ARBA00010641"/>
    </source>
</evidence>
<dbReference type="Pfam" id="PF08281">
    <property type="entry name" value="Sigma70_r4_2"/>
    <property type="match status" value="1"/>
</dbReference>
<proteinExistence type="inferred from homology"/>
<evidence type="ECO:0000313" key="8">
    <source>
        <dbReference type="EMBL" id="TWH20359.1"/>
    </source>
</evidence>
<dbReference type="NCBIfam" id="NF007230">
    <property type="entry name" value="PRK09648.1"/>
    <property type="match status" value="1"/>
</dbReference>
<evidence type="ECO:0000259" key="7">
    <source>
        <dbReference type="Pfam" id="PF08281"/>
    </source>
</evidence>
<keyword evidence="3" id="KW-0731">Sigma factor</keyword>
<keyword evidence="2" id="KW-0805">Transcription regulation</keyword>
<dbReference type="EMBL" id="VLJV01000001">
    <property type="protein sequence ID" value="TWH20359.1"/>
    <property type="molecule type" value="Genomic_DNA"/>
</dbReference>
<dbReference type="Gene3D" id="1.10.10.10">
    <property type="entry name" value="Winged helix-like DNA-binding domain superfamily/Winged helix DNA-binding domain"/>
    <property type="match status" value="1"/>
</dbReference>
<evidence type="ECO:0000256" key="3">
    <source>
        <dbReference type="ARBA" id="ARBA00023082"/>
    </source>
</evidence>
<dbReference type="SUPFAM" id="SSF88659">
    <property type="entry name" value="Sigma3 and sigma4 domains of RNA polymerase sigma factors"/>
    <property type="match status" value="1"/>
</dbReference>
<dbReference type="InterPro" id="IPR013325">
    <property type="entry name" value="RNA_pol_sigma_r2"/>
</dbReference>
<dbReference type="NCBIfam" id="TIGR02937">
    <property type="entry name" value="sigma70-ECF"/>
    <property type="match status" value="1"/>
</dbReference>
<evidence type="ECO:0000259" key="6">
    <source>
        <dbReference type="Pfam" id="PF04542"/>
    </source>
</evidence>
<dbReference type="InterPro" id="IPR039425">
    <property type="entry name" value="RNA_pol_sigma-70-like"/>
</dbReference>
<dbReference type="CDD" id="cd06171">
    <property type="entry name" value="Sigma70_r4"/>
    <property type="match status" value="1"/>
</dbReference>
<dbReference type="InterPro" id="IPR014284">
    <property type="entry name" value="RNA_pol_sigma-70_dom"/>
</dbReference>
<dbReference type="GO" id="GO:0016987">
    <property type="term" value="F:sigma factor activity"/>
    <property type="evidence" value="ECO:0007669"/>
    <property type="project" value="UniProtKB-KW"/>
</dbReference>
<keyword evidence="5" id="KW-0804">Transcription</keyword>
<dbReference type="GO" id="GO:0003677">
    <property type="term" value="F:DNA binding"/>
    <property type="evidence" value="ECO:0007669"/>
    <property type="project" value="UniProtKB-KW"/>
</dbReference>
<evidence type="ECO:0000256" key="5">
    <source>
        <dbReference type="ARBA" id="ARBA00023163"/>
    </source>
</evidence>
<sequence length="190" mass="21000">MESGEDFDELALAARGGDRVAVSALLRAIQPRVARYCRARVGVRLGTCVSADDVTQEVLIAVMQALPSYRPDSSAFISFVFGIASHKVADFYRKRQREPVTPVGEIPTTVDRGPQPETVVLQHDERQQVGKLLERLTETQRNILVLRLLVGLSADEVARVVGSTSSAVRVNQYRALDKLRRILSEQRCAA</sequence>
<dbReference type="AlphaFoldDB" id="A0A660CFR5"/>
<comment type="caution">
    <text evidence="8">The sequence shown here is derived from an EMBL/GenBank/DDBJ whole genome shotgun (WGS) entry which is preliminary data.</text>
</comment>
<dbReference type="InterPro" id="IPR013324">
    <property type="entry name" value="RNA_pol_sigma_r3/r4-like"/>
</dbReference>